<dbReference type="SUPFAM" id="SSF52777">
    <property type="entry name" value="CoA-dependent acyltransferases"/>
    <property type="match status" value="2"/>
</dbReference>
<dbReference type="InterPro" id="IPR023213">
    <property type="entry name" value="CAT-like_dom_sf"/>
</dbReference>
<dbReference type="Gene3D" id="1.10.275.20">
    <property type="entry name" value="Choline/Carnitine o-acyltransferase"/>
    <property type="match status" value="1"/>
</dbReference>
<dbReference type="InterPro" id="IPR042572">
    <property type="entry name" value="Carn_acyl_trans_N"/>
</dbReference>
<evidence type="ECO:0000256" key="7">
    <source>
        <dbReference type="ARBA" id="ARBA00048999"/>
    </source>
</evidence>
<comment type="caution">
    <text evidence="9">The sequence shown here is derived from an EMBL/GenBank/DDBJ whole genome shotgun (WGS) entry which is preliminary data.</text>
</comment>
<feature type="domain" description="Choline/carnitine acyltransferase" evidence="8">
    <location>
        <begin position="41"/>
        <end position="331"/>
    </location>
</feature>
<keyword evidence="4" id="KW-0276">Fatty acid metabolism</keyword>
<evidence type="ECO:0000313" key="9">
    <source>
        <dbReference type="EMBL" id="GLD51807.1"/>
    </source>
</evidence>
<dbReference type="GO" id="GO:0006631">
    <property type="term" value="P:fatty acid metabolic process"/>
    <property type="evidence" value="ECO:0007669"/>
    <property type="project" value="UniProtKB-KW"/>
</dbReference>
<keyword evidence="6" id="KW-0808">Transferase</keyword>
<dbReference type="InterPro" id="IPR039551">
    <property type="entry name" value="Cho/carn_acyl_trans"/>
</dbReference>
<dbReference type="PANTHER" id="PTHR22589">
    <property type="entry name" value="CARNITINE O-ACYLTRANSFERASE"/>
    <property type="match status" value="1"/>
</dbReference>
<sequence length="511" mass="56860">MVKVGMAKPCGLVKPSHLVKPVSATRVAGRYLAHQQGLPRLPVPSLQQTCERYITALEPIVEVDELKHTKELVQEFQKAGGVGERLQRGLEKRAQNTENWLSEWWVQVAYLEYRMPVVVHSSPGLVLPHMNFSDKQGQIRFSAKLIAGVLDFKTMIDNETLPVEYLGGKPLCMNQYYEVLSSCRVPGLKRDSVVNHAKSSQPPKHITVVHNFQFFVLDVYNSDGTPLTVDQLCVQLERICSSSLQTSVEPVGILTTQHRDAWGKAYINLIKDKTNKESVSAIQRSIFTVCLDGAMPGVSDEMYRSSAAIQMLHGGGSQWNSGNRWFDKTLQRCCATYESASLRMFRLGRTDTIRSASNASAAFVKAFDDPSKQNTEKVDLMEKAVKAHRSYTNMAIGGQAIDRHLLGLKMQAVEEKLSIPDIFRDTAYAKALHYQLSTSQVPSKTDCVMCFGPVVPNGYGVCYNPMNDHINFAVSSFNTCEETNAAHLAQAVEDALLDMRTLLGQTPRAKL</sequence>
<evidence type="ECO:0000256" key="2">
    <source>
        <dbReference type="ARBA" id="ARBA00005232"/>
    </source>
</evidence>
<evidence type="ECO:0000313" key="10">
    <source>
        <dbReference type="Proteomes" id="UP001279410"/>
    </source>
</evidence>
<proteinExistence type="inferred from homology"/>
<evidence type="ECO:0000256" key="3">
    <source>
        <dbReference type="ARBA" id="ARBA00022448"/>
    </source>
</evidence>
<dbReference type="AlphaFoldDB" id="A0AAD3MC22"/>
<accession>A0AAD3MC22</accession>
<comment type="similarity">
    <text evidence="2">Belongs to the carnitine/choline acetyltransferase family.</text>
</comment>
<keyword evidence="6" id="KW-0012">Acyltransferase</keyword>
<evidence type="ECO:0000256" key="4">
    <source>
        <dbReference type="ARBA" id="ARBA00022832"/>
    </source>
</evidence>
<comment type="pathway">
    <text evidence="1">Lipid metabolism; fatty acid beta-oxidation.</text>
</comment>
<dbReference type="Proteomes" id="UP001279410">
    <property type="component" value="Unassembled WGS sequence"/>
</dbReference>
<dbReference type="InterPro" id="IPR000542">
    <property type="entry name" value="Carn_acyl_trans"/>
</dbReference>
<keyword evidence="3" id="KW-0813">Transport</keyword>
<dbReference type="PANTHER" id="PTHR22589:SF50">
    <property type="entry name" value="CARNITINE O-ACETYLTRANSFERASE"/>
    <property type="match status" value="1"/>
</dbReference>
<evidence type="ECO:0000256" key="6">
    <source>
        <dbReference type="ARBA" id="ARBA00023315"/>
    </source>
</evidence>
<gene>
    <name evidence="9" type="ORF">AKAME5_000480000</name>
</gene>
<evidence type="ECO:0000256" key="5">
    <source>
        <dbReference type="ARBA" id="ARBA00023098"/>
    </source>
</evidence>
<name>A0AAD3MC22_LATJO</name>
<dbReference type="Pfam" id="PF00755">
    <property type="entry name" value="Carn_acyltransf"/>
    <property type="match status" value="1"/>
</dbReference>
<organism evidence="9 10">
    <name type="scientific">Lates japonicus</name>
    <name type="common">Japanese lates</name>
    <dbReference type="NCBI Taxonomy" id="270547"/>
    <lineage>
        <taxon>Eukaryota</taxon>
        <taxon>Metazoa</taxon>
        <taxon>Chordata</taxon>
        <taxon>Craniata</taxon>
        <taxon>Vertebrata</taxon>
        <taxon>Euteleostomi</taxon>
        <taxon>Actinopterygii</taxon>
        <taxon>Neopterygii</taxon>
        <taxon>Teleostei</taxon>
        <taxon>Neoteleostei</taxon>
        <taxon>Acanthomorphata</taxon>
        <taxon>Carangaria</taxon>
        <taxon>Carangaria incertae sedis</taxon>
        <taxon>Centropomidae</taxon>
        <taxon>Lates</taxon>
    </lineage>
</organism>
<dbReference type="GO" id="GO:0019254">
    <property type="term" value="P:carnitine metabolic process, CoA-linked"/>
    <property type="evidence" value="ECO:0007669"/>
    <property type="project" value="TreeGrafter"/>
</dbReference>
<dbReference type="Gene3D" id="3.30.559.10">
    <property type="entry name" value="Chloramphenicol acetyltransferase-like domain"/>
    <property type="match status" value="1"/>
</dbReference>
<protein>
    <submittedName>
        <fullName evidence="9">Carnitine O-acetyltransferase-like isoform X1</fullName>
    </submittedName>
</protein>
<keyword evidence="10" id="KW-1185">Reference proteome</keyword>
<keyword evidence="5" id="KW-0443">Lipid metabolism</keyword>
<dbReference type="EMBL" id="BRZM01000011">
    <property type="protein sequence ID" value="GLD51807.1"/>
    <property type="molecule type" value="Genomic_DNA"/>
</dbReference>
<reference evidence="9" key="1">
    <citation type="submission" date="2022-08" db="EMBL/GenBank/DDBJ databases">
        <title>Genome sequencing of akame (Lates japonicus).</title>
        <authorList>
            <person name="Hashiguchi Y."/>
            <person name="Takahashi H."/>
        </authorList>
    </citation>
    <scope>NUCLEOTIDE SEQUENCE</scope>
    <source>
        <strain evidence="9">Kochi</strain>
    </source>
</reference>
<evidence type="ECO:0000259" key="8">
    <source>
        <dbReference type="Pfam" id="PF00755"/>
    </source>
</evidence>
<evidence type="ECO:0000256" key="1">
    <source>
        <dbReference type="ARBA" id="ARBA00005005"/>
    </source>
</evidence>
<comment type="catalytic activity">
    <reaction evidence="7">
        <text>4,8-dimethylnonanoyl-CoA + (R)-carnitine = O-4,8-dimethylnonanoyl-(R)-carnitine + CoA</text>
        <dbReference type="Rhea" id="RHEA:44860"/>
        <dbReference type="ChEBI" id="CHEBI:16347"/>
        <dbReference type="ChEBI" id="CHEBI:57287"/>
        <dbReference type="ChEBI" id="CHEBI:77061"/>
        <dbReference type="ChEBI" id="CHEBI:84654"/>
    </reaction>
</comment>
<dbReference type="GO" id="GO:0005777">
    <property type="term" value="C:peroxisome"/>
    <property type="evidence" value="ECO:0007669"/>
    <property type="project" value="TreeGrafter"/>
</dbReference>
<dbReference type="GO" id="GO:0004092">
    <property type="term" value="F:carnitine O-acetyltransferase activity"/>
    <property type="evidence" value="ECO:0007669"/>
    <property type="project" value="TreeGrafter"/>
</dbReference>